<protein>
    <submittedName>
        <fullName evidence="2">Uncharacterized protein</fullName>
    </submittedName>
</protein>
<dbReference type="Proteomes" id="UP000639606">
    <property type="component" value="Unassembled WGS sequence"/>
</dbReference>
<dbReference type="EMBL" id="BMRG01000011">
    <property type="protein sequence ID" value="GGP70788.1"/>
    <property type="molecule type" value="Genomic_DNA"/>
</dbReference>
<dbReference type="AlphaFoldDB" id="A0A918AQU2"/>
<gene>
    <name evidence="2" type="ORF">GCM10010185_49910</name>
</gene>
<accession>A0A918AQU2</accession>
<sequence length="65" mass="6657">MEDPLMENPELPVGPLGADGVDGVDVEGVPEGFAFGDGLPDGVGFGSELPPPKRAMSESLQCCLN</sequence>
<feature type="compositionally biased region" description="Low complexity" evidence="1">
    <location>
        <begin position="13"/>
        <end position="32"/>
    </location>
</feature>
<comment type="caution">
    <text evidence="2">The sequence shown here is derived from an EMBL/GenBank/DDBJ whole genome shotgun (WGS) entry which is preliminary data.</text>
</comment>
<feature type="region of interest" description="Disordered" evidence="1">
    <location>
        <begin position="1"/>
        <end position="65"/>
    </location>
</feature>
<keyword evidence="3" id="KW-1185">Reference proteome</keyword>
<reference evidence="2" key="1">
    <citation type="journal article" date="2014" name="Int. J. Syst. Evol. Microbiol.">
        <title>Complete genome sequence of Corynebacterium casei LMG S-19264T (=DSM 44701T), isolated from a smear-ripened cheese.</title>
        <authorList>
            <consortium name="US DOE Joint Genome Institute (JGI-PGF)"/>
            <person name="Walter F."/>
            <person name="Albersmeier A."/>
            <person name="Kalinowski J."/>
            <person name="Ruckert C."/>
        </authorList>
    </citation>
    <scope>NUCLEOTIDE SEQUENCE</scope>
    <source>
        <strain evidence="2">JCM 3313</strain>
    </source>
</reference>
<organism evidence="2 3">
    <name type="scientific">Saccharothrix coeruleofusca</name>
    <dbReference type="NCBI Taxonomy" id="33919"/>
    <lineage>
        <taxon>Bacteria</taxon>
        <taxon>Bacillati</taxon>
        <taxon>Actinomycetota</taxon>
        <taxon>Actinomycetes</taxon>
        <taxon>Pseudonocardiales</taxon>
        <taxon>Pseudonocardiaceae</taxon>
        <taxon>Saccharothrix</taxon>
    </lineage>
</organism>
<name>A0A918AQU2_9PSEU</name>
<evidence type="ECO:0000313" key="2">
    <source>
        <dbReference type="EMBL" id="GGP70788.1"/>
    </source>
</evidence>
<reference evidence="2" key="2">
    <citation type="submission" date="2020-09" db="EMBL/GenBank/DDBJ databases">
        <authorList>
            <person name="Sun Q."/>
            <person name="Ohkuma M."/>
        </authorList>
    </citation>
    <scope>NUCLEOTIDE SEQUENCE</scope>
    <source>
        <strain evidence="2">JCM 3313</strain>
    </source>
</reference>
<proteinExistence type="predicted"/>
<evidence type="ECO:0000313" key="3">
    <source>
        <dbReference type="Proteomes" id="UP000639606"/>
    </source>
</evidence>
<evidence type="ECO:0000256" key="1">
    <source>
        <dbReference type="SAM" id="MobiDB-lite"/>
    </source>
</evidence>